<evidence type="ECO:0000313" key="3">
    <source>
        <dbReference type="Proteomes" id="UP000604046"/>
    </source>
</evidence>
<feature type="compositionally biased region" description="Polar residues" evidence="1">
    <location>
        <begin position="263"/>
        <end position="273"/>
    </location>
</feature>
<keyword evidence="3" id="KW-1185">Reference proteome</keyword>
<dbReference type="EMBL" id="CAJNDS010002289">
    <property type="protein sequence ID" value="CAE7412558.1"/>
    <property type="molecule type" value="Genomic_DNA"/>
</dbReference>
<evidence type="ECO:0000313" key="2">
    <source>
        <dbReference type="EMBL" id="CAE7412558.1"/>
    </source>
</evidence>
<feature type="compositionally biased region" description="Polar residues" evidence="1">
    <location>
        <begin position="1"/>
        <end position="11"/>
    </location>
</feature>
<evidence type="ECO:0000256" key="1">
    <source>
        <dbReference type="SAM" id="MobiDB-lite"/>
    </source>
</evidence>
<proteinExistence type="predicted"/>
<sequence length="389" mass="43845">MSDRWSWNSDWQRGWNGENDWQYSHHNQQYNQQWSSSSGESWQQSSADLRAELPFANEGRNTAPRTPPSQPNSKAYESRARQWDLASSPTGGKSGVMSDLPKDFQPDEFHYDKNEKFKRKFPKTIAHTPWSSRNNLAGRDPFQIPVSELCYMGKSNASLRWLACGEFMTLVMARSMNEAVLMEKFLKLNRTAGLDLMQVGSQIFQELHPDRTPDLDTNAGKADIMQAIATKLHQTLVPYVKNDLQIAQQKVKSLQNELQLVKQGQASPASASQPKRRRLVGKAPNDQSLAPFDVDMVPNKQPLKQTSPKTVTPTAVKKWIEGLELSVDKKKFLEQQCNKITDLHSTLSDAQKNNLANRAVELGLPVDLASKAKQPELMKIILAASSLEI</sequence>
<protein>
    <submittedName>
        <fullName evidence="2">Uncharacterized protein</fullName>
    </submittedName>
</protein>
<gene>
    <name evidence="2" type="ORF">SNAT2548_LOCUS22438</name>
</gene>
<dbReference type="AlphaFoldDB" id="A0A812R0L0"/>
<feature type="compositionally biased region" description="Low complexity" evidence="1">
    <location>
        <begin position="21"/>
        <end position="46"/>
    </location>
</feature>
<feature type="region of interest" description="Disordered" evidence="1">
    <location>
        <begin position="263"/>
        <end position="309"/>
    </location>
</feature>
<feature type="region of interest" description="Disordered" evidence="1">
    <location>
        <begin position="1"/>
        <end position="99"/>
    </location>
</feature>
<dbReference type="OrthoDB" id="491070at2759"/>
<name>A0A812R0L0_9DINO</name>
<comment type="caution">
    <text evidence="2">The sequence shown here is derived from an EMBL/GenBank/DDBJ whole genome shotgun (WGS) entry which is preliminary data.</text>
</comment>
<dbReference type="Proteomes" id="UP000604046">
    <property type="component" value="Unassembled WGS sequence"/>
</dbReference>
<reference evidence="2" key="1">
    <citation type="submission" date="2021-02" db="EMBL/GenBank/DDBJ databases">
        <authorList>
            <person name="Dougan E. K."/>
            <person name="Rhodes N."/>
            <person name="Thang M."/>
            <person name="Chan C."/>
        </authorList>
    </citation>
    <scope>NUCLEOTIDE SEQUENCE</scope>
</reference>
<accession>A0A812R0L0</accession>
<organism evidence="2 3">
    <name type="scientific">Symbiodinium natans</name>
    <dbReference type="NCBI Taxonomy" id="878477"/>
    <lineage>
        <taxon>Eukaryota</taxon>
        <taxon>Sar</taxon>
        <taxon>Alveolata</taxon>
        <taxon>Dinophyceae</taxon>
        <taxon>Suessiales</taxon>
        <taxon>Symbiodiniaceae</taxon>
        <taxon>Symbiodinium</taxon>
    </lineage>
</organism>